<keyword evidence="2" id="KW-1185">Reference proteome</keyword>
<name>A0ACB8YPK7_9ASTR</name>
<reference evidence="2" key="1">
    <citation type="journal article" date="2022" name="Mol. Ecol. Resour.">
        <title>The genomes of chicory, endive, great burdock and yacon provide insights into Asteraceae palaeo-polyploidization history and plant inulin production.</title>
        <authorList>
            <person name="Fan W."/>
            <person name="Wang S."/>
            <person name="Wang H."/>
            <person name="Wang A."/>
            <person name="Jiang F."/>
            <person name="Liu H."/>
            <person name="Zhao H."/>
            <person name="Xu D."/>
            <person name="Zhang Y."/>
        </authorList>
    </citation>
    <scope>NUCLEOTIDE SEQUENCE [LARGE SCALE GENOMIC DNA]</scope>
    <source>
        <strain evidence="2">cv. Yunnan</strain>
    </source>
</reference>
<proteinExistence type="predicted"/>
<organism evidence="1 2">
    <name type="scientific">Smallanthus sonchifolius</name>
    <dbReference type="NCBI Taxonomy" id="185202"/>
    <lineage>
        <taxon>Eukaryota</taxon>
        <taxon>Viridiplantae</taxon>
        <taxon>Streptophyta</taxon>
        <taxon>Embryophyta</taxon>
        <taxon>Tracheophyta</taxon>
        <taxon>Spermatophyta</taxon>
        <taxon>Magnoliopsida</taxon>
        <taxon>eudicotyledons</taxon>
        <taxon>Gunneridae</taxon>
        <taxon>Pentapetalae</taxon>
        <taxon>asterids</taxon>
        <taxon>campanulids</taxon>
        <taxon>Asterales</taxon>
        <taxon>Asteraceae</taxon>
        <taxon>Asteroideae</taxon>
        <taxon>Heliantheae alliance</taxon>
        <taxon>Millerieae</taxon>
        <taxon>Smallanthus</taxon>
    </lineage>
</organism>
<gene>
    <name evidence="1" type="ORF">L1987_80874</name>
</gene>
<comment type="caution">
    <text evidence="1">The sequence shown here is derived from an EMBL/GenBank/DDBJ whole genome shotgun (WGS) entry which is preliminary data.</text>
</comment>
<dbReference type="Proteomes" id="UP001056120">
    <property type="component" value="Linkage Group LG27"/>
</dbReference>
<sequence length="367" mass="41810">MVGFEDIEFGAESSSLGSSCDNDDGSNNDNDDGQDRDGVNVNANVMLYDKGRRMTKDVQPEPPIVLISEDSSRAKSVKVVSEDSPSKAKVTQEAEATPTVVQDPVISMSTPRKKSIPKRVLRKQADVIIHRKDKYKKLYESEHVDDLTDRQRFGKNVREGYERKELHENELEKEKTVPKDKEVVNEKEKPIEVVTDYYKSNFPKDEEAKTLSLIEEFVAKGYKAESIKVCNKALALKMKRKVEENQVLREKLSELEKSKKRRLEVAEASIKASEESMATWFKKSPESSSRIMDSFEAGIENFSARIITLTNEDIISLAAMRIAYMPENEFYARDFANIPTKLSMDLRGIEYDNTQTFVLYHQLGGRL</sequence>
<evidence type="ECO:0000313" key="2">
    <source>
        <dbReference type="Proteomes" id="UP001056120"/>
    </source>
</evidence>
<accession>A0ACB8YPK7</accession>
<dbReference type="EMBL" id="CM042044">
    <property type="protein sequence ID" value="KAI3687181.1"/>
    <property type="molecule type" value="Genomic_DNA"/>
</dbReference>
<reference evidence="1 2" key="2">
    <citation type="journal article" date="2022" name="Mol. Ecol. Resour.">
        <title>The genomes of chicory, endive, great burdock and yacon provide insights into Asteraceae paleo-polyploidization history and plant inulin production.</title>
        <authorList>
            <person name="Fan W."/>
            <person name="Wang S."/>
            <person name="Wang H."/>
            <person name="Wang A."/>
            <person name="Jiang F."/>
            <person name="Liu H."/>
            <person name="Zhao H."/>
            <person name="Xu D."/>
            <person name="Zhang Y."/>
        </authorList>
    </citation>
    <scope>NUCLEOTIDE SEQUENCE [LARGE SCALE GENOMIC DNA]</scope>
    <source>
        <strain evidence="2">cv. Yunnan</strain>
        <tissue evidence="1">Leaves</tissue>
    </source>
</reference>
<evidence type="ECO:0000313" key="1">
    <source>
        <dbReference type="EMBL" id="KAI3687181.1"/>
    </source>
</evidence>
<protein>
    <submittedName>
        <fullName evidence="1">Uncharacterized protein</fullName>
    </submittedName>
</protein>